<reference evidence="1 2" key="1">
    <citation type="submission" date="2019-02" db="EMBL/GenBank/DDBJ databases">
        <title>Deep-cultivation of Planctomycetes and their phenomic and genomic characterization uncovers novel biology.</title>
        <authorList>
            <person name="Wiegand S."/>
            <person name="Jogler M."/>
            <person name="Boedeker C."/>
            <person name="Pinto D."/>
            <person name="Vollmers J."/>
            <person name="Rivas-Marin E."/>
            <person name="Kohn T."/>
            <person name="Peeters S.H."/>
            <person name="Heuer A."/>
            <person name="Rast P."/>
            <person name="Oberbeckmann S."/>
            <person name="Bunk B."/>
            <person name="Jeske O."/>
            <person name="Meyerdierks A."/>
            <person name="Storesund J.E."/>
            <person name="Kallscheuer N."/>
            <person name="Luecker S."/>
            <person name="Lage O.M."/>
            <person name="Pohl T."/>
            <person name="Merkel B.J."/>
            <person name="Hornburger P."/>
            <person name="Mueller R.-W."/>
            <person name="Bruemmer F."/>
            <person name="Labrenz M."/>
            <person name="Spormann A.M."/>
            <person name="Op Den Camp H."/>
            <person name="Overmann J."/>
            <person name="Amann R."/>
            <person name="Jetten M.S.M."/>
            <person name="Mascher T."/>
            <person name="Medema M.H."/>
            <person name="Devos D.P."/>
            <person name="Kaster A.-K."/>
            <person name="Ovreas L."/>
            <person name="Rohde M."/>
            <person name="Galperin M.Y."/>
            <person name="Jogler C."/>
        </authorList>
    </citation>
    <scope>NUCLEOTIDE SEQUENCE [LARGE SCALE GENOMIC DNA]</scope>
    <source>
        <strain evidence="1 2">Pan54</strain>
    </source>
</reference>
<comment type="caution">
    <text evidence="1">The sequence shown here is derived from an EMBL/GenBank/DDBJ whole genome shotgun (WGS) entry which is preliminary data.</text>
</comment>
<organism evidence="1 2">
    <name type="scientific">Rubinisphaera italica</name>
    <dbReference type="NCBI Taxonomy" id="2527969"/>
    <lineage>
        <taxon>Bacteria</taxon>
        <taxon>Pseudomonadati</taxon>
        <taxon>Planctomycetota</taxon>
        <taxon>Planctomycetia</taxon>
        <taxon>Planctomycetales</taxon>
        <taxon>Planctomycetaceae</taxon>
        <taxon>Rubinisphaera</taxon>
    </lineage>
</organism>
<gene>
    <name evidence="1" type="ORF">Pan54_28790</name>
</gene>
<sequence length="267" mass="30220">MSLFHRAFHLAHYVFPQGGTCLEFGVFKGGTYCYQAQQILEKYSGSTLIGFDSWQGLPVESSEVWAPQRHGPGEFAAPKTELLGKLSGLGIEPGDGQFRLIDGFFSDSLTDELRQTIHDVVFINVDVDIHRSTIELLNFVRPLLRPGVVIYWDDWKDPKDEAAEPWGEHLAWSEWYPNQEGLEVETIEVNPINQRSMLVTRVGDLKLSSPIPSLLEIRHHASQLAEAAQGAADLDSDYQHFLKLKGILRRIPLAKPMVRMLRAVMRR</sequence>
<dbReference type="SUPFAM" id="SSF53335">
    <property type="entry name" value="S-adenosyl-L-methionine-dependent methyltransferases"/>
    <property type="match status" value="1"/>
</dbReference>
<keyword evidence="2" id="KW-1185">Reference proteome</keyword>
<dbReference type="PANTHER" id="PTHR40036">
    <property type="entry name" value="MACROCIN O-METHYLTRANSFERASE"/>
    <property type="match status" value="1"/>
</dbReference>
<accession>A0A5C5XHF8</accession>
<dbReference type="Gene3D" id="3.40.50.150">
    <property type="entry name" value="Vaccinia Virus protein VP39"/>
    <property type="match status" value="1"/>
</dbReference>
<dbReference type="Pfam" id="PF13578">
    <property type="entry name" value="Methyltransf_24"/>
    <property type="match status" value="1"/>
</dbReference>
<dbReference type="AlphaFoldDB" id="A0A5C5XHF8"/>
<proteinExistence type="predicted"/>
<dbReference type="PANTHER" id="PTHR40036:SF1">
    <property type="entry name" value="MACROCIN O-METHYLTRANSFERASE"/>
    <property type="match status" value="1"/>
</dbReference>
<dbReference type="InterPro" id="IPR029063">
    <property type="entry name" value="SAM-dependent_MTases_sf"/>
</dbReference>
<dbReference type="Proteomes" id="UP000316095">
    <property type="component" value="Unassembled WGS sequence"/>
</dbReference>
<dbReference type="InterPro" id="IPR008884">
    <property type="entry name" value="TylF_MeTrfase"/>
</dbReference>
<evidence type="ECO:0000313" key="1">
    <source>
        <dbReference type="EMBL" id="TWT62139.1"/>
    </source>
</evidence>
<dbReference type="EMBL" id="SJPG01000001">
    <property type="protein sequence ID" value="TWT62139.1"/>
    <property type="molecule type" value="Genomic_DNA"/>
</dbReference>
<dbReference type="OrthoDB" id="460413at2"/>
<name>A0A5C5XHF8_9PLAN</name>
<evidence type="ECO:0008006" key="3">
    <source>
        <dbReference type="Google" id="ProtNLM"/>
    </source>
</evidence>
<evidence type="ECO:0000313" key="2">
    <source>
        <dbReference type="Proteomes" id="UP000316095"/>
    </source>
</evidence>
<protein>
    <recommendedName>
        <fullName evidence="3">Class I SAM-dependent methyltransferase</fullName>
    </recommendedName>
</protein>
<dbReference type="RefSeq" id="WP_146504030.1">
    <property type="nucleotide sequence ID" value="NZ_SJPG01000001.1"/>
</dbReference>